<accession>A0A183D582</accession>
<proteinExistence type="predicted"/>
<evidence type="ECO:0000256" key="1">
    <source>
        <dbReference type="SAM" id="Phobius"/>
    </source>
</evidence>
<sequence length="164" mass="18784">LCAMSKESRIFGPERASRGDAAGDKQHQPLDSLWDENADKYKFCCRALHITRATLYLAYAQMVLTFVFWLFFMFYYVQTKLVYISVSLLFGTALQLLFVLLLVYGLRTERRSFLLPFILSVSSSILFEFAEPVLLEFGRNCGSAVVRCCCLAMLWILGRQKGAF</sequence>
<name>A0A183D582_9BILA</name>
<feature type="transmembrane region" description="Helical" evidence="1">
    <location>
        <begin position="56"/>
        <end position="76"/>
    </location>
</feature>
<keyword evidence="1" id="KW-1133">Transmembrane helix</keyword>
<dbReference type="AlphaFoldDB" id="A0A183D582"/>
<evidence type="ECO:0000313" key="2">
    <source>
        <dbReference type="WBParaSite" id="GPUH_0000388001-mRNA-1"/>
    </source>
</evidence>
<organism evidence="2">
    <name type="scientific">Gongylonema pulchrum</name>
    <dbReference type="NCBI Taxonomy" id="637853"/>
    <lineage>
        <taxon>Eukaryota</taxon>
        <taxon>Metazoa</taxon>
        <taxon>Ecdysozoa</taxon>
        <taxon>Nematoda</taxon>
        <taxon>Chromadorea</taxon>
        <taxon>Rhabditida</taxon>
        <taxon>Spirurina</taxon>
        <taxon>Spiruromorpha</taxon>
        <taxon>Spiruroidea</taxon>
        <taxon>Gongylonematidae</taxon>
        <taxon>Gongylonema</taxon>
    </lineage>
</organism>
<protein>
    <submittedName>
        <fullName evidence="2">Transmembrane protein</fullName>
    </submittedName>
</protein>
<dbReference type="WBParaSite" id="GPUH_0000388001-mRNA-1">
    <property type="protein sequence ID" value="GPUH_0000388001-mRNA-1"/>
    <property type="gene ID" value="GPUH_0000388001"/>
</dbReference>
<reference evidence="2" key="1">
    <citation type="submission" date="2016-06" db="UniProtKB">
        <authorList>
            <consortium name="WormBaseParasite"/>
        </authorList>
    </citation>
    <scope>IDENTIFICATION</scope>
</reference>
<feature type="transmembrane region" description="Helical" evidence="1">
    <location>
        <begin position="82"/>
        <end position="106"/>
    </location>
</feature>
<keyword evidence="1" id="KW-0472">Membrane</keyword>
<keyword evidence="1" id="KW-0812">Transmembrane</keyword>